<evidence type="ECO:0000313" key="1">
    <source>
        <dbReference type="EMBL" id="BDG16876.1"/>
    </source>
</evidence>
<name>A0ABM7XKL6_THEBO</name>
<keyword evidence="2" id="KW-1185">Reference proteome</keyword>
<organism evidence="1 2">
    <name type="scientific">Thermus brockianus</name>
    <dbReference type="NCBI Taxonomy" id="56956"/>
    <lineage>
        <taxon>Bacteria</taxon>
        <taxon>Thermotogati</taxon>
        <taxon>Deinococcota</taxon>
        <taxon>Deinococci</taxon>
        <taxon>Thermales</taxon>
        <taxon>Thermaceae</taxon>
        <taxon>Thermus</taxon>
    </lineage>
</organism>
<proteinExistence type="predicted"/>
<dbReference type="Proteomes" id="UP000831120">
    <property type="component" value="Chromosome"/>
</dbReference>
<protein>
    <recommendedName>
        <fullName evidence="3">Lipoprotein</fullName>
    </recommendedName>
</protein>
<gene>
    <name evidence="1" type="ORF">TbrSNM41_16100</name>
</gene>
<sequence length="157" mass="17074">MRALLLLLPFLAACSLTVELVYPGHRISDLGTQSSYCAHTNTRLDYSFFLEGRLDWLEFYWLPEGVRPEDARPEEWAALGGPVYGGAVRGFVEVTPQGAIRAVSAISAQGGVPQGISVEPSQPRRLWVRGFTGGLAGPFVQGNPVYSDTSAFCDPAW</sequence>
<dbReference type="RefSeq" id="WP_244362159.1">
    <property type="nucleotide sequence ID" value="NZ_AP025593.1"/>
</dbReference>
<accession>A0ABM7XKL6</accession>
<dbReference type="EMBL" id="AP025593">
    <property type="protein sequence ID" value="BDG16876.1"/>
    <property type="molecule type" value="Genomic_DNA"/>
</dbReference>
<evidence type="ECO:0000313" key="2">
    <source>
        <dbReference type="Proteomes" id="UP000831120"/>
    </source>
</evidence>
<reference evidence="1 2" key="1">
    <citation type="journal article" date="2022" name="Microbiol. Resour. Announc.">
        <title>Complete Genome Sequences of Thermus Strains Isolated from Senami Hot Spring in Japan.</title>
        <authorList>
            <person name="Miyazaki K."/>
        </authorList>
    </citation>
    <scope>NUCLEOTIDE SEQUENCE [LARGE SCALE GENOMIC DNA]</scope>
    <source>
        <strain evidence="1 2">SNM4-1</strain>
    </source>
</reference>
<evidence type="ECO:0008006" key="3">
    <source>
        <dbReference type="Google" id="ProtNLM"/>
    </source>
</evidence>